<dbReference type="Gene3D" id="3.40.50.150">
    <property type="entry name" value="Vaccinia Virus protein VP39"/>
    <property type="match status" value="1"/>
</dbReference>
<evidence type="ECO:0000256" key="2">
    <source>
        <dbReference type="ARBA" id="ARBA00022679"/>
    </source>
</evidence>
<dbReference type="Proteomes" id="UP000461585">
    <property type="component" value="Unassembled WGS sequence"/>
</dbReference>
<dbReference type="PANTHER" id="PTHR43619">
    <property type="entry name" value="S-ADENOSYL-L-METHIONINE-DEPENDENT METHYLTRANSFERASE YKTD-RELATED"/>
    <property type="match status" value="1"/>
</dbReference>
<protein>
    <submittedName>
        <fullName evidence="3">Class I SAM-dependent methyltransferase</fullName>
    </submittedName>
</protein>
<name>A0A7X5KNB4_9FIRM</name>
<dbReference type="RefSeq" id="WP_162370581.1">
    <property type="nucleotide sequence ID" value="NZ_JAAEEH010000022.1"/>
</dbReference>
<dbReference type="PIRSF" id="PIRSF028177">
    <property type="entry name" value="Polyketide_synth_Omtfrase_TcmP"/>
    <property type="match status" value="1"/>
</dbReference>
<keyword evidence="4" id="KW-1185">Reference proteome</keyword>
<keyword evidence="2 3" id="KW-0808">Transferase</keyword>
<dbReference type="PANTHER" id="PTHR43619:SF2">
    <property type="entry name" value="S-ADENOSYL-L-METHIONINE-DEPENDENT METHYLTRANSFERASES SUPERFAMILY PROTEIN"/>
    <property type="match status" value="1"/>
</dbReference>
<accession>A0A7X5KNB4</accession>
<dbReference type="InterPro" id="IPR029063">
    <property type="entry name" value="SAM-dependent_MTases_sf"/>
</dbReference>
<reference evidence="3 4" key="1">
    <citation type="submission" date="2020-01" db="EMBL/GenBank/DDBJ databases">
        <title>Anaeroalcalibacter tamaniensis gen. nov., sp. nov., moderately halophilic strictly anaerobic fermenter bacterium from mud volcano of Taman peninsula.</title>
        <authorList>
            <person name="Frolova A."/>
            <person name="Merkel A.Y."/>
            <person name="Slobodkin A.I."/>
        </authorList>
    </citation>
    <scope>NUCLEOTIDE SEQUENCE [LARGE SCALE GENOMIC DNA]</scope>
    <source>
        <strain evidence="3 4">F-3ap</strain>
    </source>
</reference>
<dbReference type="Pfam" id="PF04072">
    <property type="entry name" value="LCM"/>
    <property type="match status" value="1"/>
</dbReference>
<evidence type="ECO:0000313" key="3">
    <source>
        <dbReference type="EMBL" id="NDL67859.1"/>
    </source>
</evidence>
<gene>
    <name evidence="3" type="ORF">GXN74_08915</name>
</gene>
<proteinExistence type="predicted"/>
<dbReference type="GO" id="GO:0008168">
    <property type="term" value="F:methyltransferase activity"/>
    <property type="evidence" value="ECO:0007669"/>
    <property type="project" value="UniProtKB-KW"/>
</dbReference>
<sequence length="277" mass="31262">MDKPVLTREMETLYIPLFAKAEQMKRKKPLLVDKKAVEIANGSGYDFARLKIPGKTSLMVCLRARMIDEHVRDLLEQNPESLVLHLGCGLDSRHDRIGESRADWYDVDFPEVVGVRKLHYQETDRYHMVGSSVLEKGFLDRIPDADGRPAVVVAEGLLMYLSEDEVRSLLGNLRDKLGSYRLVCDVFSTYAARRMQGHPSIKRTGARIRWGIDRVEALEAWGLGLEEVREHFFTEGRALEGLGPGMKWVFKLAGRFPVAKKAHRVVTCFVGPGPKGA</sequence>
<dbReference type="InterPro" id="IPR007213">
    <property type="entry name" value="Ppm1/Ppm2/Tcmp"/>
</dbReference>
<evidence type="ECO:0000313" key="4">
    <source>
        <dbReference type="Proteomes" id="UP000461585"/>
    </source>
</evidence>
<dbReference type="AlphaFoldDB" id="A0A7X5KNB4"/>
<organism evidence="3 4">
    <name type="scientific">Anaerotalea alkaliphila</name>
    <dbReference type="NCBI Taxonomy" id="2662126"/>
    <lineage>
        <taxon>Bacteria</taxon>
        <taxon>Bacillati</taxon>
        <taxon>Bacillota</taxon>
        <taxon>Clostridia</taxon>
        <taxon>Eubacteriales</taxon>
        <taxon>Anaerotalea</taxon>
    </lineage>
</organism>
<dbReference type="GO" id="GO:0032259">
    <property type="term" value="P:methylation"/>
    <property type="evidence" value="ECO:0007669"/>
    <property type="project" value="UniProtKB-KW"/>
</dbReference>
<comment type="caution">
    <text evidence="3">The sequence shown here is derived from an EMBL/GenBank/DDBJ whole genome shotgun (WGS) entry which is preliminary data.</text>
</comment>
<keyword evidence="1 3" id="KW-0489">Methyltransferase</keyword>
<dbReference type="SUPFAM" id="SSF53335">
    <property type="entry name" value="S-adenosyl-L-methionine-dependent methyltransferases"/>
    <property type="match status" value="1"/>
</dbReference>
<dbReference type="EMBL" id="JAAEEH010000022">
    <property type="protein sequence ID" value="NDL67859.1"/>
    <property type="molecule type" value="Genomic_DNA"/>
</dbReference>
<evidence type="ECO:0000256" key="1">
    <source>
        <dbReference type="ARBA" id="ARBA00022603"/>
    </source>
</evidence>
<dbReference type="InterPro" id="IPR016874">
    <property type="entry name" value="TcmP-like"/>
</dbReference>